<evidence type="ECO:0000256" key="5">
    <source>
        <dbReference type="SAM" id="Coils"/>
    </source>
</evidence>
<dbReference type="Proteomes" id="UP000078406">
    <property type="component" value="Unassembled WGS sequence"/>
</dbReference>
<dbReference type="InterPro" id="IPR001638">
    <property type="entry name" value="Solute-binding_3/MltF_N"/>
</dbReference>
<dbReference type="SUPFAM" id="SSF53850">
    <property type="entry name" value="Periplasmic binding protein-like II"/>
    <property type="match status" value="1"/>
</dbReference>
<dbReference type="Pfam" id="PF13407">
    <property type="entry name" value="Peripla_BP_4"/>
    <property type="match status" value="1"/>
</dbReference>
<dbReference type="Gene3D" id="3.30.70.270">
    <property type="match status" value="1"/>
</dbReference>
<dbReference type="Pfam" id="PF00990">
    <property type="entry name" value="GGDEF"/>
    <property type="match status" value="1"/>
</dbReference>
<dbReference type="CDD" id="cd01007">
    <property type="entry name" value="PBP2_BvgS_HisK_like"/>
    <property type="match status" value="1"/>
</dbReference>
<dbReference type="RefSeq" id="WP_049844759.1">
    <property type="nucleotide sequence ID" value="NZ_LLEI02000021.1"/>
</dbReference>
<dbReference type="PROSITE" id="PS50887">
    <property type="entry name" value="GGDEF"/>
    <property type="match status" value="1"/>
</dbReference>
<accession>A0A177Y2E5</accession>
<name>A0A177Y2E5_9VIBR</name>
<dbReference type="SMART" id="SM00062">
    <property type="entry name" value="PBPb"/>
    <property type="match status" value="1"/>
</dbReference>
<reference evidence="7 8" key="1">
    <citation type="journal article" date="2016" name="Syst. Appl. Microbiol.">
        <title>Vibrio bivalvicida sp. nov., a novel larval pathogen for bivalve molluscs reared in a hatchery.</title>
        <authorList>
            <person name="Dubert J."/>
            <person name="Romalde J.L."/>
            <person name="Prado S."/>
            <person name="Barja J.L."/>
        </authorList>
    </citation>
    <scope>NUCLEOTIDE SEQUENCE [LARGE SCALE GENOMIC DNA]</scope>
    <source>
        <strain evidence="7 8">605</strain>
    </source>
</reference>
<evidence type="ECO:0000256" key="4">
    <source>
        <dbReference type="ARBA" id="ARBA00034247"/>
    </source>
</evidence>
<feature type="domain" description="GGDEF" evidence="6">
    <location>
        <begin position="684"/>
        <end position="820"/>
    </location>
</feature>
<dbReference type="EC" id="2.7.7.65" evidence="2"/>
<dbReference type="GO" id="GO:1902201">
    <property type="term" value="P:negative regulation of bacterial-type flagellum-dependent cell motility"/>
    <property type="evidence" value="ECO:0007669"/>
    <property type="project" value="TreeGrafter"/>
</dbReference>
<comment type="catalytic activity">
    <reaction evidence="4">
        <text>2 GTP = 3',3'-c-di-GMP + 2 diphosphate</text>
        <dbReference type="Rhea" id="RHEA:24898"/>
        <dbReference type="ChEBI" id="CHEBI:33019"/>
        <dbReference type="ChEBI" id="CHEBI:37565"/>
        <dbReference type="ChEBI" id="CHEBI:58805"/>
        <dbReference type="EC" id="2.7.7.65"/>
    </reaction>
</comment>
<dbReference type="InterPro" id="IPR028082">
    <property type="entry name" value="Peripla_BP_I"/>
</dbReference>
<dbReference type="InterPro" id="IPR029787">
    <property type="entry name" value="Nucleotide_cyclase"/>
</dbReference>
<dbReference type="InterPro" id="IPR050469">
    <property type="entry name" value="Diguanylate_Cyclase"/>
</dbReference>
<comment type="cofactor">
    <cofactor evidence="1">
        <name>Mg(2+)</name>
        <dbReference type="ChEBI" id="CHEBI:18420"/>
    </cofactor>
</comment>
<organism evidence="7 8">
    <name type="scientific">Vibrio bivalvicida</name>
    <dbReference type="NCBI Taxonomy" id="1276888"/>
    <lineage>
        <taxon>Bacteria</taxon>
        <taxon>Pseudomonadati</taxon>
        <taxon>Pseudomonadota</taxon>
        <taxon>Gammaproteobacteria</taxon>
        <taxon>Vibrionales</taxon>
        <taxon>Vibrionaceae</taxon>
        <taxon>Vibrio</taxon>
        <taxon>Vibrio oreintalis group</taxon>
    </lineage>
</organism>
<dbReference type="Gene3D" id="3.40.50.2300">
    <property type="match status" value="2"/>
</dbReference>
<dbReference type="CDD" id="cd06324">
    <property type="entry name" value="PBP1_ABC_sugar_binding-like"/>
    <property type="match status" value="1"/>
</dbReference>
<evidence type="ECO:0000313" key="8">
    <source>
        <dbReference type="Proteomes" id="UP000078406"/>
    </source>
</evidence>
<dbReference type="CDD" id="cd01949">
    <property type="entry name" value="GGDEF"/>
    <property type="match status" value="1"/>
</dbReference>
<keyword evidence="5" id="KW-0175">Coiled coil</keyword>
<evidence type="ECO:0000259" key="6">
    <source>
        <dbReference type="PROSITE" id="PS50887"/>
    </source>
</evidence>
<dbReference type="PANTHER" id="PTHR45138">
    <property type="entry name" value="REGULATORY COMPONENTS OF SENSORY TRANSDUCTION SYSTEM"/>
    <property type="match status" value="1"/>
</dbReference>
<dbReference type="AlphaFoldDB" id="A0A177Y2E5"/>
<dbReference type="FunFam" id="3.30.70.270:FF:000001">
    <property type="entry name" value="Diguanylate cyclase domain protein"/>
    <property type="match status" value="1"/>
</dbReference>
<dbReference type="GO" id="GO:0005886">
    <property type="term" value="C:plasma membrane"/>
    <property type="evidence" value="ECO:0007669"/>
    <property type="project" value="TreeGrafter"/>
</dbReference>
<dbReference type="GO" id="GO:0055085">
    <property type="term" value="P:transmembrane transport"/>
    <property type="evidence" value="ECO:0007669"/>
    <property type="project" value="UniProtKB-ARBA"/>
</dbReference>
<protein>
    <recommendedName>
        <fullName evidence="3">Autoinducer 2-binding periplasmic protein LuxP</fullName>
        <ecNumber evidence="2">2.7.7.65</ecNumber>
    </recommendedName>
</protein>
<dbReference type="EMBL" id="LLEI02000021">
    <property type="protein sequence ID" value="OAJ94977.1"/>
    <property type="molecule type" value="Genomic_DNA"/>
</dbReference>
<evidence type="ECO:0000313" key="7">
    <source>
        <dbReference type="EMBL" id="OAJ94977.1"/>
    </source>
</evidence>
<dbReference type="InterPro" id="IPR025997">
    <property type="entry name" value="SBP_2_dom"/>
</dbReference>
<evidence type="ECO:0000256" key="2">
    <source>
        <dbReference type="ARBA" id="ARBA00012528"/>
    </source>
</evidence>
<sequence length="821" mass="94002">MKVRAILLFFLLLPIQVMSAEIALFVPRTESASWQSQIRFAQAAANDLGVTLHVYDAENQPETMLKQVSQACEKGVDGVLFMNYEQIGEKLLTITEKCKIPSILFNTGFNSRDFLPRTKYRYWIGEITPNDIKAGSVLAEQLLLKANGQINKVKMLVLNGNLKELSAIERNQGLYQFIRHNPSVTVVAESDSNMSWGREEAKRQFKHFYQRHPEINMVWAASDTIALGARDAMRELELPLNSIYIGGVDWLPEALRVIEEGEPYISVGGHFTEAAWSMILLNDYLDGHDFIAESTQFRSPFYSINHANVAMFQSFIDDNWQRIDFQALSKQHESDKLYNFSIKFLLDGYYQNTKALKLTDEEVEWLRDHNELRLAIDIDWPPFEYVDGSGEYQGIAADYIKLIAQRLGIELVPSTNMSWSEVVEASKQRALDIYPALPVTQDREQYLDFTRPYLSFPLMIITNQDIPYVRDIEALNGMQVAAVEGYSSYELLRDNHPQIKLYAAENVSDALQSVASGKVDAYVGNIATANYVMTREGYSNLKVSGLTPYRIDLRMAVRSDWPILNSILQKSLDALSEEEKQTIYSRWVTVRYEHGVDYSLVWKIALVSLSVLILLSYWTSKLSKLNDKLNSEITERKQIEQQLLHEKNKIEQLSITDPLTGLFNRRYYNKKLPTEILRAQSTQDWLSFVIIDVDDFKQYNDHYGHLNGDKQLVEFANALKKQCQQSSDYCFRLGGEEFGVLFTGRSPEEAISFVNQIRLEIESLQLEHQFSRASDVITASFGIVTTNKPKYTMEQLYETADAALYDAKESGRNTVVVKELK</sequence>
<dbReference type="InterPro" id="IPR000160">
    <property type="entry name" value="GGDEF_dom"/>
</dbReference>
<comment type="caution">
    <text evidence="7">The sequence shown here is derived from an EMBL/GenBank/DDBJ whole genome shotgun (WGS) entry which is preliminary data.</text>
</comment>
<dbReference type="GO" id="GO:0043709">
    <property type="term" value="P:cell adhesion involved in single-species biofilm formation"/>
    <property type="evidence" value="ECO:0007669"/>
    <property type="project" value="TreeGrafter"/>
</dbReference>
<evidence type="ECO:0000256" key="1">
    <source>
        <dbReference type="ARBA" id="ARBA00001946"/>
    </source>
</evidence>
<dbReference type="GO" id="GO:0052621">
    <property type="term" value="F:diguanylate cyclase activity"/>
    <property type="evidence" value="ECO:0007669"/>
    <property type="project" value="UniProtKB-EC"/>
</dbReference>
<dbReference type="Gene3D" id="3.40.190.10">
    <property type="entry name" value="Periplasmic binding protein-like II"/>
    <property type="match status" value="2"/>
</dbReference>
<proteinExistence type="predicted"/>
<dbReference type="SUPFAM" id="SSF53822">
    <property type="entry name" value="Periplasmic binding protein-like I"/>
    <property type="match status" value="1"/>
</dbReference>
<dbReference type="SUPFAM" id="SSF55073">
    <property type="entry name" value="Nucleotide cyclase"/>
    <property type="match status" value="1"/>
</dbReference>
<dbReference type="PANTHER" id="PTHR45138:SF9">
    <property type="entry name" value="DIGUANYLATE CYCLASE DGCM-RELATED"/>
    <property type="match status" value="1"/>
</dbReference>
<evidence type="ECO:0000256" key="3">
    <source>
        <dbReference type="ARBA" id="ARBA00022181"/>
    </source>
</evidence>
<dbReference type="SMART" id="SM00267">
    <property type="entry name" value="GGDEF"/>
    <property type="match status" value="1"/>
</dbReference>
<dbReference type="Pfam" id="PF00497">
    <property type="entry name" value="SBP_bac_3"/>
    <property type="match status" value="1"/>
</dbReference>
<dbReference type="InterPro" id="IPR043128">
    <property type="entry name" value="Rev_trsase/Diguanyl_cyclase"/>
</dbReference>
<dbReference type="NCBIfam" id="TIGR00254">
    <property type="entry name" value="GGDEF"/>
    <property type="match status" value="1"/>
</dbReference>
<gene>
    <name evidence="7" type="ORF">APB76_06745</name>
</gene>
<feature type="coiled-coil region" evidence="5">
    <location>
        <begin position="622"/>
        <end position="656"/>
    </location>
</feature>